<reference evidence="3 4" key="1">
    <citation type="submission" date="2017-04" db="EMBL/GenBank/DDBJ databases">
        <authorList>
            <person name="Afonso C.L."/>
            <person name="Miller P.J."/>
            <person name="Scott M.A."/>
            <person name="Spackman E."/>
            <person name="Goraichik I."/>
            <person name="Dimitrov K.M."/>
            <person name="Suarez D.L."/>
            <person name="Swayne D.E."/>
        </authorList>
    </citation>
    <scope>NUCLEOTIDE SEQUENCE [LARGE SCALE GENOMIC DNA]</scope>
    <source>
        <strain evidence="3 4">N3/975</strain>
    </source>
</reference>
<proteinExistence type="predicted"/>
<dbReference type="CDD" id="cd16935">
    <property type="entry name" value="HATPase_AgrC-ComD-like"/>
    <property type="match status" value="1"/>
</dbReference>
<evidence type="ECO:0000259" key="2">
    <source>
        <dbReference type="Pfam" id="PF14501"/>
    </source>
</evidence>
<keyword evidence="3" id="KW-0418">Kinase</keyword>
<keyword evidence="4" id="KW-1185">Reference proteome</keyword>
<keyword evidence="1" id="KW-0472">Membrane</keyword>
<dbReference type="SUPFAM" id="SSF55874">
    <property type="entry name" value="ATPase domain of HSP90 chaperone/DNA topoisomerase II/histidine kinase"/>
    <property type="match status" value="1"/>
</dbReference>
<dbReference type="EMBL" id="LT840184">
    <property type="protein sequence ID" value="SMF90326.1"/>
    <property type="molecule type" value="Genomic_DNA"/>
</dbReference>
<gene>
    <name evidence="3" type="ORF">SAMN05661091_4985</name>
</gene>
<evidence type="ECO:0000256" key="1">
    <source>
        <dbReference type="SAM" id="Phobius"/>
    </source>
</evidence>
<feature type="transmembrane region" description="Helical" evidence="1">
    <location>
        <begin position="148"/>
        <end position="166"/>
    </location>
</feature>
<protein>
    <submittedName>
        <fullName evidence="3">Sensor histidine kinase YesM</fullName>
    </submittedName>
</protein>
<dbReference type="AlphaFoldDB" id="A0A1X7HQ37"/>
<evidence type="ECO:0000313" key="4">
    <source>
        <dbReference type="Proteomes" id="UP000192940"/>
    </source>
</evidence>
<dbReference type="PANTHER" id="PTHR40448:SF1">
    <property type="entry name" value="TWO-COMPONENT SENSOR HISTIDINE KINASE"/>
    <property type="match status" value="1"/>
</dbReference>
<feature type="transmembrane region" description="Helical" evidence="1">
    <location>
        <begin position="178"/>
        <end position="197"/>
    </location>
</feature>
<feature type="transmembrane region" description="Helical" evidence="1">
    <location>
        <begin position="38"/>
        <end position="56"/>
    </location>
</feature>
<sequence>MDNFWIEELFYGFTLAAIPVIIHYFYKQVFRVCVFNGVYTFIFYCLYYVLSLALHFSSLSGTYILLMNAVFIILLGFLYKGRTAWKIGVAFFIIVVIVLADIAMMVQVQNTTDYIFSLFFSKILIFLIMQIILRLAQSIGDGHLNKGYWMILFLCPLFSIIGIHQLTMNLSYRIYSNMFPIISSSLLFINLLVLILCDRILRIQSTQIKNSLLEQQNAYYIHQYLISKNRQEEMSKFQHDFKNILLGLRSQLRSEHEKVSMKQLDDLLGNINDAVGSCNTGCMIIDSIINYKQKIAHQLKIPVNLDINIPPNLQLDSVAISIILGNILDNAIEACKANTTSDPYINIYIHYMNESLFLKVVNSYAHKIITNHRGNIISNKPDKYKHGIGLSSVKKVVEEHQGICDISYEDQIFKVEIVLFEISKELNVKSN</sequence>
<feature type="transmembrane region" description="Helical" evidence="1">
    <location>
        <begin position="62"/>
        <end position="80"/>
    </location>
</feature>
<keyword evidence="1" id="KW-1133">Transmembrane helix</keyword>
<organism evidence="3 4">
    <name type="scientific">Paenibacillus uliginis N3/975</name>
    <dbReference type="NCBI Taxonomy" id="1313296"/>
    <lineage>
        <taxon>Bacteria</taxon>
        <taxon>Bacillati</taxon>
        <taxon>Bacillota</taxon>
        <taxon>Bacilli</taxon>
        <taxon>Bacillales</taxon>
        <taxon>Paenibacillaceae</taxon>
        <taxon>Paenibacillus</taxon>
    </lineage>
</organism>
<feature type="transmembrane region" description="Helical" evidence="1">
    <location>
        <begin position="114"/>
        <end position="136"/>
    </location>
</feature>
<keyword evidence="3" id="KW-0808">Transferase</keyword>
<accession>A0A1X7HQ37</accession>
<dbReference type="Gene3D" id="3.30.565.10">
    <property type="entry name" value="Histidine kinase-like ATPase, C-terminal domain"/>
    <property type="match status" value="1"/>
</dbReference>
<dbReference type="RefSeq" id="WP_208915660.1">
    <property type="nucleotide sequence ID" value="NZ_LT840184.1"/>
</dbReference>
<dbReference type="Pfam" id="PF14501">
    <property type="entry name" value="HATPase_c_5"/>
    <property type="match status" value="1"/>
</dbReference>
<feature type="transmembrane region" description="Helical" evidence="1">
    <location>
        <begin position="6"/>
        <end position="26"/>
    </location>
</feature>
<feature type="transmembrane region" description="Helical" evidence="1">
    <location>
        <begin position="87"/>
        <end position="108"/>
    </location>
</feature>
<dbReference type="InterPro" id="IPR036890">
    <property type="entry name" value="HATPase_C_sf"/>
</dbReference>
<keyword evidence="1" id="KW-0812">Transmembrane</keyword>
<dbReference type="PANTHER" id="PTHR40448">
    <property type="entry name" value="TWO-COMPONENT SENSOR HISTIDINE KINASE"/>
    <property type="match status" value="1"/>
</dbReference>
<evidence type="ECO:0000313" key="3">
    <source>
        <dbReference type="EMBL" id="SMF90326.1"/>
    </source>
</evidence>
<dbReference type="GO" id="GO:0042802">
    <property type="term" value="F:identical protein binding"/>
    <property type="evidence" value="ECO:0007669"/>
    <property type="project" value="TreeGrafter"/>
</dbReference>
<dbReference type="Proteomes" id="UP000192940">
    <property type="component" value="Chromosome I"/>
</dbReference>
<dbReference type="GO" id="GO:0016301">
    <property type="term" value="F:kinase activity"/>
    <property type="evidence" value="ECO:0007669"/>
    <property type="project" value="UniProtKB-KW"/>
</dbReference>
<feature type="domain" description="Sensor histidine kinase NatK-like C-terminal" evidence="2">
    <location>
        <begin position="317"/>
        <end position="419"/>
    </location>
</feature>
<dbReference type="InterPro" id="IPR032834">
    <property type="entry name" value="NatK-like_C"/>
</dbReference>
<name>A0A1X7HQ37_9BACL</name>
<dbReference type="STRING" id="1313296.SAMN05661091_4985"/>